<gene>
    <name evidence="1" type="ORF">SAMN04488003_10136</name>
</gene>
<keyword evidence="2" id="KW-1185">Reference proteome</keyword>
<dbReference type="Pfam" id="PF06627">
    <property type="entry name" value="DUF1153"/>
    <property type="match status" value="1"/>
</dbReference>
<dbReference type="SUPFAM" id="SSF48295">
    <property type="entry name" value="TrpR-like"/>
    <property type="match status" value="1"/>
</dbReference>
<organism evidence="1 2">
    <name type="scientific">Loktanella fryxellensis</name>
    <dbReference type="NCBI Taxonomy" id="245187"/>
    <lineage>
        <taxon>Bacteria</taxon>
        <taxon>Pseudomonadati</taxon>
        <taxon>Pseudomonadota</taxon>
        <taxon>Alphaproteobacteria</taxon>
        <taxon>Rhodobacterales</taxon>
        <taxon>Roseobacteraceae</taxon>
        <taxon>Loktanella</taxon>
    </lineage>
</organism>
<dbReference type="AlphaFoldDB" id="A0A1H7Y7P4"/>
<dbReference type="Proteomes" id="UP000199585">
    <property type="component" value="Unassembled WGS sequence"/>
</dbReference>
<dbReference type="InterPro" id="IPR009534">
    <property type="entry name" value="DUF1153"/>
</dbReference>
<dbReference type="STRING" id="245187.SAMN04488003_10136"/>
<proteinExistence type="predicted"/>
<dbReference type="InterPro" id="IPR010921">
    <property type="entry name" value="Trp_repressor/repl_initiator"/>
</dbReference>
<dbReference type="EMBL" id="FOCI01000001">
    <property type="protein sequence ID" value="SEM41931.1"/>
    <property type="molecule type" value="Genomic_DNA"/>
</dbReference>
<dbReference type="GO" id="GO:0043565">
    <property type="term" value="F:sequence-specific DNA binding"/>
    <property type="evidence" value="ECO:0007669"/>
    <property type="project" value="InterPro"/>
</dbReference>
<evidence type="ECO:0000313" key="1">
    <source>
        <dbReference type="EMBL" id="SEM41931.1"/>
    </source>
</evidence>
<dbReference type="InterPro" id="IPR036388">
    <property type="entry name" value="WH-like_DNA-bd_sf"/>
</dbReference>
<reference evidence="1 2" key="1">
    <citation type="submission" date="2016-10" db="EMBL/GenBank/DDBJ databases">
        <authorList>
            <person name="de Groot N.N."/>
        </authorList>
    </citation>
    <scope>NUCLEOTIDE SEQUENCE [LARGE SCALE GENOMIC DNA]</scope>
    <source>
        <strain evidence="1 2">DSM 16213</strain>
    </source>
</reference>
<dbReference type="RefSeq" id="WP_089897466.1">
    <property type="nucleotide sequence ID" value="NZ_FOCI01000001.1"/>
</dbReference>
<sequence>MFLKKVDGPRSVTLPDGSIMTRADLPPARTRRWVASRKAAVVAAVTHGLIPREAALATYDLTEDEFASWETAMRLHGRDALRTTALQQYRQPKDEQA</sequence>
<name>A0A1H7Y7P4_9RHOB</name>
<evidence type="ECO:0000313" key="2">
    <source>
        <dbReference type="Proteomes" id="UP000199585"/>
    </source>
</evidence>
<accession>A0A1H7Y7P4</accession>
<dbReference type="OrthoDB" id="9796775at2"/>
<evidence type="ECO:0008006" key="3">
    <source>
        <dbReference type="Google" id="ProtNLM"/>
    </source>
</evidence>
<protein>
    <recommendedName>
        <fullName evidence="3">DUF1153 domain-containing protein</fullName>
    </recommendedName>
</protein>
<dbReference type="Gene3D" id="1.10.10.10">
    <property type="entry name" value="Winged helix-like DNA-binding domain superfamily/Winged helix DNA-binding domain"/>
    <property type="match status" value="1"/>
</dbReference>